<gene>
    <name evidence="2" type="ORF">SAMN04487949_0083</name>
</gene>
<name>A0A1G9NRK7_9EURY</name>
<evidence type="ECO:0008006" key="4">
    <source>
        <dbReference type="Google" id="ProtNLM"/>
    </source>
</evidence>
<keyword evidence="3" id="KW-1185">Reference proteome</keyword>
<dbReference type="InterPro" id="IPR055991">
    <property type="entry name" value="DUF7569"/>
</dbReference>
<reference evidence="3" key="1">
    <citation type="submission" date="2016-10" db="EMBL/GenBank/DDBJ databases">
        <authorList>
            <person name="Varghese N."/>
            <person name="Submissions S."/>
        </authorList>
    </citation>
    <scope>NUCLEOTIDE SEQUENCE [LARGE SCALE GENOMIC DNA]</scope>
    <source>
        <strain evidence="3">CGMCC 1.10119</strain>
    </source>
</reference>
<proteinExistence type="predicted"/>
<dbReference type="Pfam" id="PF24453">
    <property type="entry name" value="DUF7569"/>
    <property type="match status" value="1"/>
</dbReference>
<dbReference type="Proteomes" id="UP000199451">
    <property type="component" value="Unassembled WGS sequence"/>
</dbReference>
<sequence length="72" mass="7937">MGGVTDDACDACGDAVRDALARTVRLSVDRSQIDSQRLCPDCFADWIARYEREMQPDDTSQPVDSDADIIVD</sequence>
<dbReference type="AlphaFoldDB" id="A0A1G9NRK7"/>
<protein>
    <recommendedName>
        <fullName evidence="4">Small CPxCG-related zinc finger protein</fullName>
    </recommendedName>
</protein>
<accession>A0A1G9NRK7</accession>
<dbReference type="EMBL" id="FNHL01000001">
    <property type="protein sequence ID" value="SDL89228.1"/>
    <property type="molecule type" value="Genomic_DNA"/>
</dbReference>
<evidence type="ECO:0000256" key="1">
    <source>
        <dbReference type="SAM" id="MobiDB-lite"/>
    </source>
</evidence>
<evidence type="ECO:0000313" key="3">
    <source>
        <dbReference type="Proteomes" id="UP000199451"/>
    </source>
</evidence>
<feature type="region of interest" description="Disordered" evidence="1">
    <location>
        <begin position="53"/>
        <end position="72"/>
    </location>
</feature>
<organism evidence="2 3">
    <name type="scientific">Halogranum gelatinilyticum</name>
    <dbReference type="NCBI Taxonomy" id="660521"/>
    <lineage>
        <taxon>Archaea</taxon>
        <taxon>Methanobacteriati</taxon>
        <taxon>Methanobacteriota</taxon>
        <taxon>Stenosarchaea group</taxon>
        <taxon>Halobacteria</taxon>
        <taxon>Halobacteriales</taxon>
        <taxon>Haloferacaceae</taxon>
    </lineage>
</organism>
<evidence type="ECO:0000313" key="2">
    <source>
        <dbReference type="EMBL" id="SDL89228.1"/>
    </source>
</evidence>